<evidence type="ECO:0000256" key="1">
    <source>
        <dbReference type="SAM" id="MobiDB-lite"/>
    </source>
</evidence>
<sequence>MLGGSLVSSHISGSSSNASQDSFKATMNSSLSLEFDDKQEFAEFVADKARANCVHLVLCHGDGKAYREELLKCAGRWPSSQLDKIDKNHADQVSDVVQHKRDDMNERIAGLRVQLASITDALFSVNAQSKSRRRYSAVQTLRAYVVELQQDEELWGRLESPTRFALSFPLRKKHEMQQLLHILGQDVRTVWRDAVERVFQVMLTAQQNSKLRDGEVAAAQYSRDKARDRVLAKAFRALLEHWSCRRSPRQVTLTPMQERGRIYCQLEEVSSKQWENSVRFSRDTPAINCPASPGRQNGTGPSLRELWSSSPPGSPESYRPRSSITMFDFMVGDEQW</sequence>
<accession>A0A9W6TP97</accession>
<organism evidence="2 3">
    <name type="scientific">Phytophthora fragariaefolia</name>
    <dbReference type="NCBI Taxonomy" id="1490495"/>
    <lineage>
        <taxon>Eukaryota</taxon>
        <taxon>Sar</taxon>
        <taxon>Stramenopiles</taxon>
        <taxon>Oomycota</taxon>
        <taxon>Peronosporomycetes</taxon>
        <taxon>Peronosporales</taxon>
        <taxon>Peronosporaceae</taxon>
        <taxon>Phytophthora</taxon>
    </lineage>
</organism>
<name>A0A9W6TP97_9STRA</name>
<feature type="region of interest" description="Disordered" evidence="1">
    <location>
        <begin position="283"/>
        <end position="322"/>
    </location>
</feature>
<gene>
    <name evidence="2" type="ORF">Pfra01_000075600</name>
</gene>
<keyword evidence="3" id="KW-1185">Reference proteome</keyword>
<reference evidence="2" key="1">
    <citation type="submission" date="2023-04" db="EMBL/GenBank/DDBJ databases">
        <title>Phytophthora fragariaefolia NBRC 109709.</title>
        <authorList>
            <person name="Ichikawa N."/>
            <person name="Sato H."/>
            <person name="Tonouchi N."/>
        </authorList>
    </citation>
    <scope>NUCLEOTIDE SEQUENCE</scope>
    <source>
        <strain evidence="2">NBRC 109709</strain>
    </source>
</reference>
<protein>
    <submittedName>
        <fullName evidence="2">Unnamed protein product</fullName>
    </submittedName>
</protein>
<evidence type="ECO:0000313" key="2">
    <source>
        <dbReference type="EMBL" id="GMF16299.1"/>
    </source>
</evidence>
<proteinExistence type="predicted"/>
<evidence type="ECO:0000313" key="3">
    <source>
        <dbReference type="Proteomes" id="UP001165121"/>
    </source>
</evidence>
<dbReference type="OrthoDB" id="121790at2759"/>
<dbReference type="Proteomes" id="UP001165121">
    <property type="component" value="Unassembled WGS sequence"/>
</dbReference>
<dbReference type="EMBL" id="BSXT01000060">
    <property type="protein sequence ID" value="GMF16299.1"/>
    <property type="molecule type" value="Genomic_DNA"/>
</dbReference>
<feature type="region of interest" description="Disordered" evidence="1">
    <location>
        <begin position="1"/>
        <end position="21"/>
    </location>
</feature>
<comment type="caution">
    <text evidence="2">The sequence shown here is derived from an EMBL/GenBank/DDBJ whole genome shotgun (WGS) entry which is preliminary data.</text>
</comment>
<dbReference type="AlphaFoldDB" id="A0A9W6TP97"/>
<feature type="compositionally biased region" description="Low complexity" evidence="1">
    <location>
        <begin position="1"/>
        <end position="19"/>
    </location>
</feature>